<comment type="caution">
    <text evidence="1">The sequence shown here is derived from an EMBL/GenBank/DDBJ whole genome shotgun (WGS) entry which is preliminary data.</text>
</comment>
<dbReference type="EMBL" id="CM055741">
    <property type="protein sequence ID" value="KAJ8002010.1"/>
    <property type="molecule type" value="Genomic_DNA"/>
</dbReference>
<proteinExistence type="predicted"/>
<organism evidence="1 2">
    <name type="scientific">Dallia pectoralis</name>
    <name type="common">Alaska blackfish</name>
    <dbReference type="NCBI Taxonomy" id="75939"/>
    <lineage>
        <taxon>Eukaryota</taxon>
        <taxon>Metazoa</taxon>
        <taxon>Chordata</taxon>
        <taxon>Craniata</taxon>
        <taxon>Vertebrata</taxon>
        <taxon>Euteleostomi</taxon>
        <taxon>Actinopterygii</taxon>
        <taxon>Neopterygii</taxon>
        <taxon>Teleostei</taxon>
        <taxon>Protacanthopterygii</taxon>
        <taxon>Esociformes</taxon>
        <taxon>Umbridae</taxon>
        <taxon>Dallia</taxon>
    </lineage>
</organism>
<evidence type="ECO:0000313" key="2">
    <source>
        <dbReference type="Proteomes" id="UP001157502"/>
    </source>
</evidence>
<sequence>MEHAHKPLWFWEGWDTSNGSDSSASGWSTPKIWNKVVPIDLSPETPSVKSELGENPEPKPPFVNGEPELEAKEFSLLDALPPTEPLMENKGFNDPDEGPVEEAVVQNGTAAECTTDKGPAEKITSDVEPVKETKRRHRQRAPRTEPCHRDGSRDQIRPVRKPSRAKSQPPAVTTDKENRRPSARLDWSERQASSARRSTHESRTSDAFVQSRREFEKQASNLDRRRARSADLEKTQRSELTVAEDRWTTEYMRCFSARLR</sequence>
<evidence type="ECO:0000313" key="1">
    <source>
        <dbReference type="EMBL" id="KAJ8002010.1"/>
    </source>
</evidence>
<dbReference type="Proteomes" id="UP001157502">
    <property type="component" value="Chromosome 14"/>
</dbReference>
<protein>
    <submittedName>
        <fullName evidence="1">Uncharacterized protein</fullName>
    </submittedName>
</protein>
<keyword evidence="2" id="KW-1185">Reference proteome</keyword>
<accession>A0ACC2GEP8</accession>
<gene>
    <name evidence="1" type="ORF">DPEC_G00175350</name>
</gene>
<name>A0ACC2GEP8_DALPE</name>
<reference evidence="1" key="1">
    <citation type="submission" date="2021-05" db="EMBL/GenBank/DDBJ databases">
        <authorList>
            <person name="Pan Q."/>
            <person name="Jouanno E."/>
            <person name="Zahm M."/>
            <person name="Klopp C."/>
            <person name="Cabau C."/>
            <person name="Louis A."/>
            <person name="Berthelot C."/>
            <person name="Parey E."/>
            <person name="Roest Crollius H."/>
            <person name="Montfort J."/>
            <person name="Robinson-Rechavi M."/>
            <person name="Bouchez O."/>
            <person name="Lampietro C."/>
            <person name="Lopez Roques C."/>
            <person name="Donnadieu C."/>
            <person name="Postlethwait J."/>
            <person name="Bobe J."/>
            <person name="Dillon D."/>
            <person name="Chandos A."/>
            <person name="von Hippel F."/>
            <person name="Guiguen Y."/>
        </authorList>
    </citation>
    <scope>NUCLEOTIDE SEQUENCE</scope>
    <source>
        <strain evidence="1">YG-Jan2019</strain>
    </source>
</reference>